<feature type="non-terminal residue" evidence="1">
    <location>
        <position position="119"/>
    </location>
</feature>
<dbReference type="AlphaFoldDB" id="A0A0X3PL83"/>
<name>A0A0X3PL83_SCHSO</name>
<dbReference type="EMBL" id="GEEE01014153">
    <property type="protein sequence ID" value="JAP49072.1"/>
    <property type="molecule type" value="Transcribed_RNA"/>
</dbReference>
<gene>
    <name evidence="1" type="ORF">TR136725</name>
</gene>
<evidence type="ECO:0000313" key="1">
    <source>
        <dbReference type="EMBL" id="JAP49072.1"/>
    </source>
</evidence>
<accession>A0A0X3PL83</accession>
<sequence>MLARTRKSIHVSVWSVLLHAMRLFEVNLKVFVVFEPCLWPNCQRSSPTRWPSIVQFEGTPKHRRFPPAPTIQLKICRTLARVPIQAMIPSHHGDLVDQDASDLYMYFCTNLLLLTFFAL</sequence>
<protein>
    <submittedName>
        <fullName evidence="1">Uncharacterized protein</fullName>
    </submittedName>
</protein>
<reference evidence="1" key="1">
    <citation type="submission" date="2016-01" db="EMBL/GenBank/DDBJ databases">
        <title>Reference transcriptome for the parasite Schistocephalus solidus: insights into the molecular evolution of parasitism.</title>
        <authorList>
            <person name="Hebert F.O."/>
            <person name="Grambauer S."/>
            <person name="Barber I."/>
            <person name="Landry C.R."/>
            <person name="Aubin-Horth N."/>
        </authorList>
    </citation>
    <scope>NUCLEOTIDE SEQUENCE</scope>
</reference>
<organism evidence="1">
    <name type="scientific">Schistocephalus solidus</name>
    <name type="common">Tapeworm</name>
    <dbReference type="NCBI Taxonomy" id="70667"/>
    <lineage>
        <taxon>Eukaryota</taxon>
        <taxon>Metazoa</taxon>
        <taxon>Spiralia</taxon>
        <taxon>Lophotrochozoa</taxon>
        <taxon>Platyhelminthes</taxon>
        <taxon>Cestoda</taxon>
        <taxon>Eucestoda</taxon>
        <taxon>Diphyllobothriidea</taxon>
        <taxon>Diphyllobothriidae</taxon>
        <taxon>Schistocephalus</taxon>
    </lineage>
</organism>
<proteinExistence type="predicted"/>